<evidence type="ECO:0000256" key="1">
    <source>
        <dbReference type="ARBA" id="ARBA00022679"/>
    </source>
</evidence>
<dbReference type="Proteomes" id="UP000037460">
    <property type="component" value="Unassembled WGS sequence"/>
</dbReference>
<dbReference type="Gene3D" id="3.30.2410.10">
    <property type="entry name" value="Hect, E3 ligase catalytic domain"/>
    <property type="match status" value="1"/>
</dbReference>
<dbReference type="GO" id="GO:0000209">
    <property type="term" value="P:protein polyubiquitination"/>
    <property type="evidence" value="ECO:0007669"/>
    <property type="project" value="TreeGrafter"/>
</dbReference>
<evidence type="ECO:0000313" key="6">
    <source>
        <dbReference type="Proteomes" id="UP000037460"/>
    </source>
</evidence>
<evidence type="ECO:0000313" key="5">
    <source>
        <dbReference type="EMBL" id="KOO35403.1"/>
    </source>
</evidence>
<organism evidence="5 6">
    <name type="scientific">Chrysochromulina tobinii</name>
    <dbReference type="NCBI Taxonomy" id="1460289"/>
    <lineage>
        <taxon>Eukaryota</taxon>
        <taxon>Haptista</taxon>
        <taxon>Haptophyta</taxon>
        <taxon>Prymnesiophyceae</taxon>
        <taxon>Prymnesiales</taxon>
        <taxon>Chrysochromulinaceae</taxon>
        <taxon>Chrysochromulina</taxon>
    </lineage>
</organism>
<name>A0A0M0KAG5_9EUKA</name>
<dbReference type="PROSITE" id="PS50237">
    <property type="entry name" value="HECT"/>
    <property type="match status" value="1"/>
</dbReference>
<dbReference type="EMBL" id="JWZX01000883">
    <property type="protein sequence ID" value="KOO35403.1"/>
    <property type="molecule type" value="Genomic_DNA"/>
</dbReference>
<feature type="domain" description="HECT" evidence="4">
    <location>
        <begin position="430"/>
        <end position="691"/>
    </location>
</feature>
<accession>A0A0M0KAG5</accession>
<reference evidence="6" key="1">
    <citation type="journal article" date="2015" name="PLoS Genet.">
        <title>Genome Sequence and Transcriptome Analyses of Chrysochromulina tobin: Metabolic Tools for Enhanced Algal Fitness in the Prominent Order Prymnesiales (Haptophyceae).</title>
        <authorList>
            <person name="Hovde B.T."/>
            <person name="Deodato C.R."/>
            <person name="Hunsperger H.M."/>
            <person name="Ryken S.A."/>
            <person name="Yost W."/>
            <person name="Jha R.K."/>
            <person name="Patterson J."/>
            <person name="Monnat R.J. Jr."/>
            <person name="Barlow S.B."/>
            <person name="Starkenburg S.R."/>
            <person name="Cattolico R.A."/>
        </authorList>
    </citation>
    <scope>NUCLEOTIDE SEQUENCE</scope>
    <source>
        <strain evidence="6">CCMP291</strain>
    </source>
</reference>
<evidence type="ECO:0000259" key="4">
    <source>
        <dbReference type="PROSITE" id="PS50237"/>
    </source>
</evidence>
<dbReference type="InterPro" id="IPR035983">
    <property type="entry name" value="Hect_E3_ubiquitin_ligase"/>
</dbReference>
<dbReference type="AlphaFoldDB" id="A0A0M0KAG5"/>
<feature type="active site" description="Glycyl thioester intermediate" evidence="3">
    <location>
        <position position="659"/>
    </location>
</feature>
<keyword evidence="1" id="KW-0808">Transferase</keyword>
<keyword evidence="2 3" id="KW-0833">Ubl conjugation pathway</keyword>
<dbReference type="SMART" id="SM00119">
    <property type="entry name" value="HECTc"/>
    <property type="match status" value="1"/>
</dbReference>
<gene>
    <name evidence="5" type="ORF">Ctob_013120</name>
</gene>
<dbReference type="PANTHER" id="PTHR45670:SF1">
    <property type="entry name" value="E3 UBIQUITIN-PROTEIN LIGASE HECTD1"/>
    <property type="match status" value="1"/>
</dbReference>
<proteinExistence type="predicted"/>
<dbReference type="SUPFAM" id="SSF56204">
    <property type="entry name" value="Hect, E3 ligase catalytic domain"/>
    <property type="match status" value="1"/>
</dbReference>
<dbReference type="InterPro" id="IPR045322">
    <property type="entry name" value="HECTD1/TRIP12-like"/>
</dbReference>
<dbReference type="Pfam" id="PF00632">
    <property type="entry name" value="HECT"/>
    <property type="match status" value="1"/>
</dbReference>
<keyword evidence="6" id="KW-1185">Reference proteome</keyword>
<protein>
    <submittedName>
        <fullName evidence="5">Trip12 protein</fullName>
    </submittedName>
</protein>
<dbReference type="Gene3D" id="3.90.1750.10">
    <property type="entry name" value="Hect, E3 ligase catalytic domains"/>
    <property type="match status" value="1"/>
</dbReference>
<dbReference type="InterPro" id="IPR000569">
    <property type="entry name" value="HECT_dom"/>
</dbReference>
<dbReference type="PANTHER" id="PTHR45670">
    <property type="entry name" value="E3 UBIQUITIN-PROTEIN LIGASE TRIP12"/>
    <property type="match status" value="1"/>
</dbReference>
<evidence type="ECO:0000256" key="3">
    <source>
        <dbReference type="PROSITE-ProRule" id="PRU00104"/>
    </source>
</evidence>
<evidence type="ECO:0000256" key="2">
    <source>
        <dbReference type="ARBA" id="ARBA00022786"/>
    </source>
</evidence>
<sequence length="696" mass="74822">MAREAAQDSAFAEEQQQCADALMLLWLLERRLHLGSLGARHDAPDATRASDTSVASLFVSARLSEKLTLQLHHSLWVVSGALPKWLPVLVHRCPTLFSHHSRAMYVRASAFGTSRALHWTQMDAVAELRAAYTVEKDMLEAAVAAALPSHLGLPSGAMAALAAIGGGGRGERVSRVIFDVQEEMDKWRHGGGLSSIIARVHRSELLPMAEKLMARQAESKTRRSLEVQFEGESGFGSGVTQNFYSSVADELLKAAGHAALPLWIVEGSSGTDDECALMTSADDEYVRHSGALFPLPLPATAPPARVTAVCARFRFLGRLMAAACRDGFIVPLPLSMHFLHLVRGGSLSYAALPPPTETGGRLSAYAAVVGRLAQYDAACAAGQISEMERQRRYDLEAEAEFGQSKLGMSMPLSLRGALDLEAFVCPLTQVTIHTLSDYVSKVAQLWLQDGVARQAAAFRAGIEDLCSSPEILLAPFTLPELQTMLCGTSTIAPWSEAELRAALQPAAPYALLVSELMRMDEAGRAKFLTFVSACPHLPPVGLKALAISVHRLESIGLRWSRCPDDTPPAGRELHSAALAMALRHQSTFTLEELRRHGVRDLHADDFVKVKFTSPADLTAAATDAPDAGGCPGDARGGAAVTTVGYYRPCDTPTPTSHTCTATLSLPEYTSAEALHAGLQEAFANMEKGGLHEQTHR</sequence>
<dbReference type="OrthoDB" id="271273at2759"/>
<dbReference type="GO" id="GO:0043161">
    <property type="term" value="P:proteasome-mediated ubiquitin-dependent protein catabolic process"/>
    <property type="evidence" value="ECO:0007669"/>
    <property type="project" value="TreeGrafter"/>
</dbReference>
<comment type="caution">
    <text evidence="5">The sequence shown here is derived from an EMBL/GenBank/DDBJ whole genome shotgun (WGS) entry which is preliminary data.</text>
</comment>
<dbReference type="GO" id="GO:0061630">
    <property type="term" value="F:ubiquitin protein ligase activity"/>
    <property type="evidence" value="ECO:0007669"/>
    <property type="project" value="InterPro"/>
</dbReference>